<sequence>MPRKTKKADMFLKLAQATPNDTLGITWSDSAPRNRIVDVVQRSIAWAAGLVAGMVVVGVKMYGEKTFEEPSDDERPSLNGGGTFPRILVLKCEYEDCTSGDVQMSKRVRARIQELKQRIDSSINRSDKVSILLELQRSVIEEPWVLRKRRRRNGNKERRFFYRMDDTSDKSNTSLGDRVHPQALNPKHSSPHDALSEPPIEEQGCNEPNTLQSRILAPTRPLRTET</sequence>
<proteinExistence type="predicted"/>
<dbReference type="EMBL" id="VJMH01005074">
    <property type="protein sequence ID" value="KAF0701457.1"/>
    <property type="molecule type" value="Genomic_DNA"/>
</dbReference>
<reference evidence="3 4" key="1">
    <citation type="submission" date="2019-03" db="EMBL/GenBank/DDBJ databases">
        <authorList>
            <person name="Gaulin E."/>
            <person name="Dumas B."/>
        </authorList>
    </citation>
    <scope>NUCLEOTIDE SEQUENCE [LARGE SCALE GENOMIC DNA]</scope>
    <source>
        <strain evidence="3">CBS 568.67</strain>
    </source>
</reference>
<evidence type="ECO:0000313" key="2">
    <source>
        <dbReference type="EMBL" id="KAF0701457.1"/>
    </source>
</evidence>
<gene>
    <name evidence="3" type="primary">Aste57867_8061</name>
    <name evidence="2" type="ORF">As57867_008031</name>
    <name evidence="3" type="ORF">ASTE57867_8061</name>
</gene>
<keyword evidence="4" id="KW-1185">Reference proteome</keyword>
<reference evidence="2" key="2">
    <citation type="submission" date="2019-06" db="EMBL/GenBank/DDBJ databases">
        <title>Genomics analysis of Aphanomyces spp. identifies a new class of oomycete effector associated with host adaptation.</title>
        <authorList>
            <person name="Gaulin E."/>
        </authorList>
    </citation>
    <scope>NUCLEOTIDE SEQUENCE</scope>
    <source>
        <strain evidence="2">CBS 578.67</strain>
    </source>
</reference>
<protein>
    <submittedName>
        <fullName evidence="3">Aste57867_8061 protein</fullName>
    </submittedName>
</protein>
<dbReference type="EMBL" id="CAADRA010005095">
    <property type="protein sequence ID" value="VFT84952.1"/>
    <property type="molecule type" value="Genomic_DNA"/>
</dbReference>
<evidence type="ECO:0000256" key="1">
    <source>
        <dbReference type="SAM" id="MobiDB-lite"/>
    </source>
</evidence>
<dbReference type="AlphaFoldDB" id="A0A485KJA3"/>
<organism evidence="3 4">
    <name type="scientific">Aphanomyces stellatus</name>
    <dbReference type="NCBI Taxonomy" id="120398"/>
    <lineage>
        <taxon>Eukaryota</taxon>
        <taxon>Sar</taxon>
        <taxon>Stramenopiles</taxon>
        <taxon>Oomycota</taxon>
        <taxon>Saprolegniomycetes</taxon>
        <taxon>Saprolegniales</taxon>
        <taxon>Verrucalvaceae</taxon>
        <taxon>Aphanomyces</taxon>
    </lineage>
</organism>
<dbReference type="Proteomes" id="UP000332933">
    <property type="component" value="Unassembled WGS sequence"/>
</dbReference>
<accession>A0A485KJA3</accession>
<evidence type="ECO:0000313" key="4">
    <source>
        <dbReference type="Proteomes" id="UP000332933"/>
    </source>
</evidence>
<evidence type="ECO:0000313" key="3">
    <source>
        <dbReference type="EMBL" id="VFT84952.1"/>
    </source>
</evidence>
<feature type="region of interest" description="Disordered" evidence="1">
    <location>
        <begin position="162"/>
        <end position="226"/>
    </location>
</feature>
<name>A0A485KJA3_9STRA</name>